<keyword evidence="11" id="KW-1185">Reference proteome</keyword>
<keyword evidence="5 8" id="KW-0694">RNA-binding</keyword>
<dbReference type="Gene3D" id="3.30.720.10">
    <property type="entry name" value="Signal recognition particle alu RNA binding heterodimer, srp9/1"/>
    <property type="match status" value="1"/>
</dbReference>
<protein>
    <recommendedName>
        <fullName evidence="3 8">Signal recognition particle 14 kDa protein</fullName>
        <shortName evidence="8">SRP14</shortName>
    </recommendedName>
</protein>
<evidence type="ECO:0000256" key="4">
    <source>
        <dbReference type="ARBA" id="ARBA00022490"/>
    </source>
</evidence>
<keyword evidence="7 8" id="KW-0687">Ribonucleoprotein</keyword>
<comment type="subcellular location">
    <subcellularLocation>
        <location evidence="1 8">Cytoplasm</location>
    </subcellularLocation>
</comment>
<keyword evidence="6 8" id="KW-0733">Signal recognition particle</keyword>
<evidence type="ECO:0000256" key="5">
    <source>
        <dbReference type="ARBA" id="ARBA00022884"/>
    </source>
</evidence>
<dbReference type="FunFam" id="3.30.720.10:FF:000003">
    <property type="entry name" value="Signal recognition particle 14"/>
    <property type="match status" value="1"/>
</dbReference>
<comment type="function">
    <text evidence="8">Component of the signal recognition particle (SRP) complex, a ribonucleoprotein complex that mediates the cotranslational targeting of secretory and membrane proteins to the endoplasmic reticulum (ER). SRP9 together with SRP14 and the Alu portion of the SRP RNA, constitutes the elongation arrest domain of SRP. The complex of SRP9 and SRP14 is required for SRP RNA binding.</text>
</comment>
<comment type="caution">
    <text evidence="10">The sequence shown here is derived from an EMBL/GenBank/DDBJ whole genome shotgun (WGS) entry which is preliminary data.</text>
</comment>
<name>A0A226DBY1_FOLCA</name>
<evidence type="ECO:0000313" key="11">
    <source>
        <dbReference type="Proteomes" id="UP000198287"/>
    </source>
</evidence>
<dbReference type="EMBL" id="LNIX01000025">
    <property type="protein sequence ID" value="OXA42640.1"/>
    <property type="molecule type" value="Genomic_DNA"/>
</dbReference>
<dbReference type="OMA" id="RFNGHNK"/>
<sequence>MVLLDNDAFLTELTRLFQKSKTKGSGTVNITMKRYDGTTGPTPKPEGTPVPKKIAKLKAAAMKKNRPDAPAGCLVRACLHNKKISTVVVADNVPKFQLTYCAVLRGSMDSLKRVKKSKNKAKASSS</sequence>
<dbReference type="Pfam" id="PF02290">
    <property type="entry name" value="SRP14"/>
    <property type="match status" value="1"/>
</dbReference>
<dbReference type="GO" id="GO:0030942">
    <property type="term" value="F:endoplasmic reticulum signal peptide binding"/>
    <property type="evidence" value="ECO:0007669"/>
    <property type="project" value="UniProtKB-UniRule"/>
</dbReference>
<dbReference type="InterPro" id="IPR003210">
    <property type="entry name" value="Signal_recog_particle_SRP14"/>
</dbReference>
<dbReference type="GO" id="GO:0006614">
    <property type="term" value="P:SRP-dependent cotranslational protein targeting to membrane"/>
    <property type="evidence" value="ECO:0007669"/>
    <property type="project" value="UniProtKB-UniRule"/>
</dbReference>
<evidence type="ECO:0000256" key="7">
    <source>
        <dbReference type="ARBA" id="ARBA00023274"/>
    </source>
</evidence>
<accession>A0A226DBY1</accession>
<feature type="region of interest" description="Disordered" evidence="9">
    <location>
        <begin position="28"/>
        <end position="50"/>
    </location>
</feature>
<dbReference type="PANTHER" id="PTHR12013">
    <property type="entry name" value="SIGNAL RECOGNITION PARTICLE 14 KD PROTEIN"/>
    <property type="match status" value="1"/>
</dbReference>
<dbReference type="SUPFAM" id="SSF54762">
    <property type="entry name" value="Signal recognition particle alu RNA binding heterodimer, SRP9/14"/>
    <property type="match status" value="1"/>
</dbReference>
<evidence type="ECO:0000256" key="3">
    <source>
        <dbReference type="ARBA" id="ARBA00017926"/>
    </source>
</evidence>
<proteinExistence type="inferred from homology"/>
<evidence type="ECO:0000256" key="8">
    <source>
        <dbReference type="RuleBase" id="RU368100"/>
    </source>
</evidence>
<evidence type="ECO:0000313" key="10">
    <source>
        <dbReference type="EMBL" id="OXA42640.1"/>
    </source>
</evidence>
<reference evidence="10 11" key="1">
    <citation type="submission" date="2015-12" db="EMBL/GenBank/DDBJ databases">
        <title>The genome of Folsomia candida.</title>
        <authorList>
            <person name="Faddeeva A."/>
            <person name="Derks M.F."/>
            <person name="Anvar Y."/>
            <person name="Smit S."/>
            <person name="Van Straalen N."/>
            <person name="Roelofs D."/>
        </authorList>
    </citation>
    <scope>NUCLEOTIDE SEQUENCE [LARGE SCALE GENOMIC DNA]</scope>
    <source>
        <strain evidence="10 11">VU population</strain>
        <tissue evidence="10">Whole body</tissue>
    </source>
</reference>
<keyword evidence="4 8" id="KW-0963">Cytoplasm</keyword>
<dbReference type="GO" id="GO:0005786">
    <property type="term" value="C:signal recognition particle, endoplasmic reticulum targeting"/>
    <property type="evidence" value="ECO:0007669"/>
    <property type="project" value="UniProtKB-UniRule"/>
</dbReference>
<evidence type="ECO:0000256" key="9">
    <source>
        <dbReference type="SAM" id="MobiDB-lite"/>
    </source>
</evidence>
<dbReference type="AlphaFoldDB" id="A0A226DBY1"/>
<organism evidence="10 11">
    <name type="scientific">Folsomia candida</name>
    <name type="common">Springtail</name>
    <dbReference type="NCBI Taxonomy" id="158441"/>
    <lineage>
        <taxon>Eukaryota</taxon>
        <taxon>Metazoa</taxon>
        <taxon>Ecdysozoa</taxon>
        <taxon>Arthropoda</taxon>
        <taxon>Hexapoda</taxon>
        <taxon>Collembola</taxon>
        <taxon>Entomobryomorpha</taxon>
        <taxon>Isotomoidea</taxon>
        <taxon>Isotomidae</taxon>
        <taxon>Proisotominae</taxon>
        <taxon>Folsomia</taxon>
    </lineage>
</organism>
<evidence type="ECO:0000256" key="6">
    <source>
        <dbReference type="ARBA" id="ARBA00023135"/>
    </source>
</evidence>
<evidence type="ECO:0000256" key="1">
    <source>
        <dbReference type="ARBA" id="ARBA00004496"/>
    </source>
</evidence>
<dbReference type="InterPro" id="IPR009018">
    <property type="entry name" value="Signal_recog_particle_SRP9/14"/>
</dbReference>
<dbReference type="GO" id="GO:0008312">
    <property type="term" value="F:7S RNA binding"/>
    <property type="evidence" value="ECO:0007669"/>
    <property type="project" value="UniProtKB-UniRule"/>
</dbReference>
<dbReference type="Proteomes" id="UP000198287">
    <property type="component" value="Unassembled WGS sequence"/>
</dbReference>
<evidence type="ECO:0000256" key="2">
    <source>
        <dbReference type="ARBA" id="ARBA00010349"/>
    </source>
</evidence>
<dbReference type="OrthoDB" id="19209at2759"/>
<gene>
    <name evidence="10" type="ORF">Fcan01_22640</name>
</gene>
<dbReference type="STRING" id="158441.A0A226DBY1"/>
<comment type="subunit">
    <text evidence="8">Heterodimer with SRP9; binds RNA as heterodimer. Component of a signal recognition particle (SRP) complex that consists of a 7SL RNA molecule of 300 nucleotides and six protein subunits: SRP72, SRP68, SRP54, SRP19, SRP14 and SRP9.</text>
</comment>
<comment type="similarity">
    <text evidence="2 8">Belongs to the SRP14 family.</text>
</comment>